<dbReference type="InterPro" id="IPR000571">
    <property type="entry name" value="Znf_CCCH"/>
</dbReference>
<dbReference type="AlphaFoldDB" id="A0A9D4R9E8"/>
<dbReference type="EMBL" id="JAIWYP010000003">
    <property type="protein sequence ID" value="KAH3859108.1"/>
    <property type="molecule type" value="Genomic_DNA"/>
</dbReference>
<feature type="domain" description="UBA" evidence="6">
    <location>
        <begin position="191"/>
        <end position="236"/>
    </location>
</feature>
<evidence type="ECO:0000256" key="2">
    <source>
        <dbReference type="ARBA" id="ARBA00022771"/>
    </source>
</evidence>
<keyword evidence="2 4" id="KW-0863">Zinc-finger</keyword>
<dbReference type="InterPro" id="IPR006575">
    <property type="entry name" value="RWD_dom"/>
</dbReference>
<sequence>MDKKVVQRRVGGRHNRGGGRQSRRGRGHVNTRPVGPSVSGRKSGASAYDDDDIYDAYDDDGPDSEFSESPLPPLGNQFAARGVPSFIGRGRGSFNKSSASGGGCIDSFPPRRSNPVKVTMQHLHMSSENQELVKGMLKDLHGADDEENDDAISSEEEYEESDYRAESQYWIVNNQLKLADAAVHDSGVTGNEDTSNVSALAVRKLTRYGFDKQRCTEALQVCDGDLGLSLEYLLAECFSLVTVACTDEAVALEVQELRTEEMFALQAIYEDKFIERIPNKVWIIKLDLSYLDKIVQPKREEKEVKEEKEKTKKEILVCRFYLKGFCKFGRKCRMIHSVPVEKSKEKLPHIEEKTYLNSEIEVRFPNGNLYPKEPPYVAFSTTNHFIEKHVCLNITKRMMEEAKRMAENEEPSIFTIVSLLDNDKLIDEVITEQPHEFSVPVSLPAWVKKDDEITQGSSFVTQINSSVQEKPDNISDARLAAATDAMLRMDRI</sequence>
<dbReference type="Proteomes" id="UP000828390">
    <property type="component" value="Unassembled WGS sequence"/>
</dbReference>
<dbReference type="InterPro" id="IPR009060">
    <property type="entry name" value="UBA-like_sf"/>
</dbReference>
<dbReference type="SUPFAM" id="SSF90229">
    <property type="entry name" value="CCCH zinc finger"/>
    <property type="match status" value="1"/>
</dbReference>
<organism evidence="8 9">
    <name type="scientific">Dreissena polymorpha</name>
    <name type="common">Zebra mussel</name>
    <name type="synonym">Mytilus polymorpha</name>
    <dbReference type="NCBI Taxonomy" id="45954"/>
    <lineage>
        <taxon>Eukaryota</taxon>
        <taxon>Metazoa</taxon>
        <taxon>Spiralia</taxon>
        <taxon>Lophotrochozoa</taxon>
        <taxon>Mollusca</taxon>
        <taxon>Bivalvia</taxon>
        <taxon>Autobranchia</taxon>
        <taxon>Heteroconchia</taxon>
        <taxon>Euheterodonta</taxon>
        <taxon>Imparidentia</taxon>
        <taxon>Neoheterodontei</taxon>
        <taxon>Myida</taxon>
        <taxon>Dreissenoidea</taxon>
        <taxon>Dreissenidae</taxon>
        <taxon>Dreissena</taxon>
    </lineage>
</organism>
<evidence type="ECO:0000256" key="1">
    <source>
        <dbReference type="ARBA" id="ARBA00022723"/>
    </source>
</evidence>
<feature type="domain" description="C3H1-type" evidence="7">
    <location>
        <begin position="317"/>
        <end position="339"/>
    </location>
</feature>
<evidence type="ECO:0008006" key="10">
    <source>
        <dbReference type="Google" id="ProtNLM"/>
    </source>
</evidence>
<dbReference type="SUPFAM" id="SSF54495">
    <property type="entry name" value="UBC-like"/>
    <property type="match status" value="1"/>
</dbReference>
<proteinExistence type="predicted"/>
<evidence type="ECO:0000259" key="6">
    <source>
        <dbReference type="PROSITE" id="PS50030"/>
    </source>
</evidence>
<keyword evidence="9" id="KW-1185">Reference proteome</keyword>
<dbReference type="Gene3D" id="1.10.8.10">
    <property type="entry name" value="DNA helicase RuvA subunit, C-terminal domain"/>
    <property type="match status" value="1"/>
</dbReference>
<dbReference type="SMART" id="SM00356">
    <property type="entry name" value="ZnF_C3H1"/>
    <property type="match status" value="1"/>
</dbReference>
<feature type="compositionally biased region" description="Acidic residues" evidence="5">
    <location>
        <begin position="48"/>
        <end position="66"/>
    </location>
</feature>
<feature type="region of interest" description="Disordered" evidence="5">
    <location>
        <begin position="1"/>
        <end position="75"/>
    </location>
</feature>
<dbReference type="InterPro" id="IPR016135">
    <property type="entry name" value="UBQ-conjugating_enzyme/RWD"/>
</dbReference>
<dbReference type="CDD" id="cd23825">
    <property type="entry name" value="RWD_DHX57"/>
    <property type="match status" value="1"/>
</dbReference>
<dbReference type="InterPro" id="IPR036855">
    <property type="entry name" value="Znf_CCCH_sf"/>
</dbReference>
<dbReference type="GO" id="GO:0008270">
    <property type="term" value="F:zinc ion binding"/>
    <property type="evidence" value="ECO:0007669"/>
    <property type="project" value="UniProtKB-KW"/>
</dbReference>
<dbReference type="CDD" id="cd14317">
    <property type="entry name" value="UBA_DHX57"/>
    <property type="match status" value="1"/>
</dbReference>
<dbReference type="Gene3D" id="2.30.30.1190">
    <property type="match status" value="1"/>
</dbReference>
<gene>
    <name evidence="8" type="ORF">DPMN_101755</name>
</gene>
<dbReference type="InterPro" id="IPR015940">
    <property type="entry name" value="UBA"/>
</dbReference>
<keyword evidence="3 4" id="KW-0862">Zinc</keyword>
<keyword evidence="1 4" id="KW-0479">Metal-binding</keyword>
<reference evidence="8" key="1">
    <citation type="journal article" date="2019" name="bioRxiv">
        <title>The Genome of the Zebra Mussel, Dreissena polymorpha: A Resource for Invasive Species Research.</title>
        <authorList>
            <person name="McCartney M.A."/>
            <person name="Auch B."/>
            <person name="Kono T."/>
            <person name="Mallez S."/>
            <person name="Zhang Y."/>
            <person name="Obille A."/>
            <person name="Becker A."/>
            <person name="Abrahante J.E."/>
            <person name="Garbe J."/>
            <person name="Badalamenti J.P."/>
            <person name="Herman A."/>
            <person name="Mangelson H."/>
            <person name="Liachko I."/>
            <person name="Sullivan S."/>
            <person name="Sone E.D."/>
            <person name="Koren S."/>
            <person name="Silverstein K.A.T."/>
            <person name="Beckman K.B."/>
            <person name="Gohl D.M."/>
        </authorList>
    </citation>
    <scope>NUCLEOTIDE SEQUENCE</scope>
    <source>
        <strain evidence="8">Duluth1</strain>
        <tissue evidence="8">Whole animal</tissue>
    </source>
</reference>
<dbReference type="PROSITE" id="PS50103">
    <property type="entry name" value="ZF_C3H1"/>
    <property type="match status" value="1"/>
</dbReference>
<name>A0A9D4R9E8_DREPO</name>
<evidence type="ECO:0000259" key="7">
    <source>
        <dbReference type="PROSITE" id="PS50103"/>
    </source>
</evidence>
<reference evidence="8" key="2">
    <citation type="submission" date="2020-11" db="EMBL/GenBank/DDBJ databases">
        <authorList>
            <person name="McCartney M.A."/>
            <person name="Auch B."/>
            <person name="Kono T."/>
            <person name="Mallez S."/>
            <person name="Becker A."/>
            <person name="Gohl D.M."/>
            <person name="Silverstein K.A.T."/>
            <person name="Koren S."/>
            <person name="Bechman K.B."/>
            <person name="Herman A."/>
            <person name="Abrahante J.E."/>
            <person name="Garbe J."/>
        </authorList>
    </citation>
    <scope>NUCLEOTIDE SEQUENCE</scope>
    <source>
        <strain evidence="8">Duluth1</strain>
        <tissue evidence="8">Whole animal</tissue>
    </source>
</reference>
<dbReference type="InterPro" id="IPR042615">
    <property type="entry name" value="DHX57_UBA"/>
</dbReference>
<feature type="compositionally biased region" description="Basic residues" evidence="5">
    <location>
        <begin position="1"/>
        <end position="29"/>
    </location>
</feature>
<dbReference type="Pfam" id="PF05773">
    <property type="entry name" value="RWD"/>
    <property type="match status" value="1"/>
</dbReference>
<evidence type="ECO:0000313" key="9">
    <source>
        <dbReference type="Proteomes" id="UP000828390"/>
    </source>
</evidence>
<accession>A0A9D4R9E8</accession>
<feature type="zinc finger region" description="C3H1-type" evidence="4">
    <location>
        <begin position="317"/>
        <end position="339"/>
    </location>
</feature>
<dbReference type="PROSITE" id="PS50030">
    <property type="entry name" value="UBA"/>
    <property type="match status" value="1"/>
</dbReference>
<evidence type="ECO:0000256" key="3">
    <source>
        <dbReference type="ARBA" id="ARBA00022833"/>
    </source>
</evidence>
<evidence type="ECO:0000313" key="8">
    <source>
        <dbReference type="EMBL" id="KAH3859108.1"/>
    </source>
</evidence>
<evidence type="ECO:0000256" key="5">
    <source>
        <dbReference type="SAM" id="MobiDB-lite"/>
    </source>
</evidence>
<protein>
    <recommendedName>
        <fullName evidence="10">C3H1-type domain-containing protein</fullName>
    </recommendedName>
</protein>
<evidence type="ECO:0000256" key="4">
    <source>
        <dbReference type="PROSITE-ProRule" id="PRU00723"/>
    </source>
</evidence>
<comment type="caution">
    <text evidence="8">The sequence shown here is derived from an EMBL/GenBank/DDBJ whole genome shotgun (WGS) entry which is preliminary data.</text>
</comment>
<dbReference type="Gene3D" id="3.10.110.10">
    <property type="entry name" value="Ubiquitin Conjugating Enzyme"/>
    <property type="match status" value="1"/>
</dbReference>
<dbReference type="SUPFAM" id="SSF46934">
    <property type="entry name" value="UBA-like"/>
    <property type="match status" value="1"/>
</dbReference>